<evidence type="ECO:0000313" key="2">
    <source>
        <dbReference type="Proteomes" id="UP000523821"/>
    </source>
</evidence>
<dbReference type="Proteomes" id="UP000523821">
    <property type="component" value="Unassembled WGS sequence"/>
</dbReference>
<protein>
    <submittedName>
        <fullName evidence="1">Putative transcriptional regulator</fullName>
    </submittedName>
</protein>
<gene>
    <name evidence="1" type="ORF">GGQ63_001359</name>
</gene>
<reference evidence="1 2" key="1">
    <citation type="submission" date="2020-08" db="EMBL/GenBank/DDBJ databases">
        <title>Genomic Encyclopedia of Type Strains, Phase IV (KMG-IV): sequencing the most valuable type-strain genomes for metagenomic binning, comparative biology and taxonomic classification.</title>
        <authorList>
            <person name="Goeker M."/>
        </authorList>
    </citation>
    <scope>NUCLEOTIDE SEQUENCE [LARGE SCALE GENOMIC DNA]</scope>
    <source>
        <strain evidence="1 2">DSM 16268</strain>
    </source>
</reference>
<proteinExistence type="predicted"/>
<dbReference type="EMBL" id="JACHOO010000002">
    <property type="protein sequence ID" value="MBB5752307.1"/>
    <property type="molecule type" value="Genomic_DNA"/>
</dbReference>
<dbReference type="InterPro" id="IPR036390">
    <property type="entry name" value="WH_DNA-bd_sf"/>
</dbReference>
<dbReference type="GO" id="GO:0006355">
    <property type="term" value="P:regulation of DNA-templated transcription"/>
    <property type="evidence" value="ECO:0007669"/>
    <property type="project" value="UniProtKB-ARBA"/>
</dbReference>
<accession>A0A7W9FK14</accession>
<comment type="caution">
    <text evidence="1">The sequence shown here is derived from an EMBL/GenBank/DDBJ whole genome shotgun (WGS) entry which is preliminary data.</text>
</comment>
<dbReference type="SUPFAM" id="SSF46785">
    <property type="entry name" value="Winged helix' DNA-binding domain"/>
    <property type="match status" value="1"/>
</dbReference>
<dbReference type="AlphaFoldDB" id="A0A7W9FK14"/>
<name>A0A7W9FK14_9HYPH</name>
<evidence type="ECO:0000313" key="1">
    <source>
        <dbReference type="EMBL" id="MBB5752307.1"/>
    </source>
</evidence>
<dbReference type="InterPro" id="IPR011991">
    <property type="entry name" value="ArsR-like_HTH"/>
</dbReference>
<dbReference type="InterPro" id="IPR036388">
    <property type="entry name" value="WH-like_DNA-bd_sf"/>
</dbReference>
<keyword evidence="2" id="KW-1185">Reference proteome</keyword>
<dbReference type="Pfam" id="PF25212">
    <property type="entry name" value="HVO_A0114"/>
    <property type="match status" value="1"/>
</dbReference>
<organism evidence="1 2">
    <name type="scientific">Prosthecomicrobium pneumaticum</name>
    <dbReference type="NCBI Taxonomy" id="81895"/>
    <lineage>
        <taxon>Bacteria</taxon>
        <taxon>Pseudomonadati</taxon>
        <taxon>Pseudomonadota</taxon>
        <taxon>Alphaproteobacteria</taxon>
        <taxon>Hyphomicrobiales</taxon>
        <taxon>Kaistiaceae</taxon>
        <taxon>Prosthecomicrobium</taxon>
    </lineage>
</organism>
<dbReference type="CDD" id="cd00090">
    <property type="entry name" value="HTH_ARSR"/>
    <property type="match status" value="1"/>
</dbReference>
<sequence>MRAGFLDAWENAAAGKPRTADHGVSFASYDDMHRVLAPSRLAIVKIMAGQGPLAIREVARRVGRDVQAVHRDITTLINAGIIDREEGGVVFPYDEIDFAFKVSAAA</sequence>
<dbReference type="Gene3D" id="1.10.10.10">
    <property type="entry name" value="Winged helix-like DNA-binding domain superfamily/Winged helix DNA-binding domain"/>
    <property type="match status" value="1"/>
</dbReference>